<dbReference type="PANTHER" id="PTHR45947">
    <property type="entry name" value="SULFOQUINOVOSYL TRANSFERASE SQD2"/>
    <property type="match status" value="1"/>
</dbReference>
<dbReference type="CDD" id="cd03794">
    <property type="entry name" value="GT4_WbuB-like"/>
    <property type="match status" value="1"/>
</dbReference>
<dbReference type="EMBL" id="BARU01040818">
    <property type="protein sequence ID" value="GAH81765.1"/>
    <property type="molecule type" value="Genomic_DNA"/>
</dbReference>
<dbReference type="AlphaFoldDB" id="X1JJU3"/>
<sequence>ISNGVDTDLFRPDLRSNKIRKSLGAGPGDFLVGYCGLHGLSQDLRVVLAAAERLKEHSRIKFALVGDGPMKQELLAIARQKLLTHVKFLDARPKPQIPPILASCDVGLIPLNARMPGTMPSKTYEALAAGVPMIVGKGCEAEPLVNKYNTGRTYEPMDDKELAEAILDLAEHPEEVKKIKSNSRELAKRFDRNVIAGQTEQILLMLAEGKKLPEVAW</sequence>
<comment type="caution">
    <text evidence="2">The sequence shown here is derived from an EMBL/GenBank/DDBJ whole genome shotgun (WGS) entry which is preliminary data.</text>
</comment>
<dbReference type="InterPro" id="IPR050194">
    <property type="entry name" value="Glycosyltransferase_grp1"/>
</dbReference>
<dbReference type="SUPFAM" id="SSF53756">
    <property type="entry name" value="UDP-Glycosyltransferase/glycogen phosphorylase"/>
    <property type="match status" value="1"/>
</dbReference>
<feature type="non-terminal residue" evidence="2">
    <location>
        <position position="1"/>
    </location>
</feature>
<protein>
    <recommendedName>
        <fullName evidence="1">Glycosyl transferase family 1 domain-containing protein</fullName>
    </recommendedName>
</protein>
<gene>
    <name evidence="2" type="ORF">S03H2_63052</name>
</gene>
<evidence type="ECO:0000259" key="1">
    <source>
        <dbReference type="Pfam" id="PF00534"/>
    </source>
</evidence>
<dbReference type="GO" id="GO:0016758">
    <property type="term" value="F:hexosyltransferase activity"/>
    <property type="evidence" value="ECO:0007669"/>
    <property type="project" value="TreeGrafter"/>
</dbReference>
<accession>X1JJU3</accession>
<proteinExistence type="predicted"/>
<dbReference type="InterPro" id="IPR001296">
    <property type="entry name" value="Glyco_trans_1"/>
</dbReference>
<reference evidence="2" key="1">
    <citation type="journal article" date="2014" name="Front. Microbiol.">
        <title>High frequency of phylogenetically diverse reductive dehalogenase-homologous genes in deep subseafloor sedimentary metagenomes.</title>
        <authorList>
            <person name="Kawai M."/>
            <person name="Futagami T."/>
            <person name="Toyoda A."/>
            <person name="Takaki Y."/>
            <person name="Nishi S."/>
            <person name="Hori S."/>
            <person name="Arai W."/>
            <person name="Tsubouchi T."/>
            <person name="Morono Y."/>
            <person name="Uchiyama I."/>
            <person name="Ito T."/>
            <person name="Fujiyama A."/>
            <person name="Inagaki F."/>
            <person name="Takami H."/>
        </authorList>
    </citation>
    <scope>NUCLEOTIDE SEQUENCE</scope>
    <source>
        <strain evidence="2">Expedition CK06-06</strain>
    </source>
</reference>
<dbReference type="PANTHER" id="PTHR45947:SF3">
    <property type="entry name" value="SULFOQUINOVOSYL TRANSFERASE SQD2"/>
    <property type="match status" value="1"/>
</dbReference>
<dbReference type="Gene3D" id="3.40.50.2000">
    <property type="entry name" value="Glycogen Phosphorylase B"/>
    <property type="match status" value="1"/>
</dbReference>
<organism evidence="2">
    <name type="scientific">marine sediment metagenome</name>
    <dbReference type="NCBI Taxonomy" id="412755"/>
    <lineage>
        <taxon>unclassified sequences</taxon>
        <taxon>metagenomes</taxon>
        <taxon>ecological metagenomes</taxon>
    </lineage>
</organism>
<dbReference type="Pfam" id="PF00534">
    <property type="entry name" value="Glycos_transf_1"/>
    <property type="match status" value="1"/>
</dbReference>
<name>X1JJU3_9ZZZZ</name>
<feature type="domain" description="Glycosyl transferase family 1" evidence="1">
    <location>
        <begin position="17"/>
        <end position="185"/>
    </location>
</feature>
<evidence type="ECO:0000313" key="2">
    <source>
        <dbReference type="EMBL" id="GAH81765.1"/>
    </source>
</evidence>